<dbReference type="Proteomes" id="UP000196320">
    <property type="component" value="Unassembled WGS sequence"/>
</dbReference>
<sequence length="45" mass="5220">MGVSKRYIIEVEQGKPTKAVERLFDYMRETGVDIYGQLRDVTNRG</sequence>
<evidence type="ECO:0000313" key="1">
    <source>
        <dbReference type="EMBL" id="SJN45782.1"/>
    </source>
</evidence>
<organism evidence="1 2">
    <name type="scientific">Microbacterium esteraromaticum</name>
    <dbReference type="NCBI Taxonomy" id="57043"/>
    <lineage>
        <taxon>Bacteria</taxon>
        <taxon>Bacillati</taxon>
        <taxon>Actinomycetota</taxon>
        <taxon>Actinomycetes</taxon>
        <taxon>Micrococcales</taxon>
        <taxon>Microbacteriaceae</taxon>
        <taxon>Microbacterium</taxon>
    </lineage>
</organism>
<reference evidence="1 2" key="1">
    <citation type="submission" date="2017-02" db="EMBL/GenBank/DDBJ databases">
        <authorList>
            <person name="Peterson S.W."/>
        </authorList>
    </citation>
    <scope>NUCLEOTIDE SEQUENCE [LARGE SCALE GENOMIC DNA]</scope>
    <source>
        <strain evidence="1 2">B Mb 05.01</strain>
    </source>
</reference>
<name>A0A1R4KNF6_9MICO</name>
<proteinExistence type="predicted"/>
<dbReference type="EMBL" id="FUKO01000040">
    <property type="protein sequence ID" value="SJN45782.1"/>
    <property type="molecule type" value="Genomic_DNA"/>
</dbReference>
<protein>
    <submittedName>
        <fullName evidence="1">Uncharacterized protein</fullName>
    </submittedName>
</protein>
<keyword evidence="2" id="KW-1185">Reference proteome</keyword>
<accession>A0A1R4KNF6</accession>
<evidence type="ECO:0000313" key="2">
    <source>
        <dbReference type="Proteomes" id="UP000196320"/>
    </source>
</evidence>
<dbReference type="AlphaFoldDB" id="A0A1R4KNF6"/>
<gene>
    <name evidence="1" type="ORF">FM104_14280</name>
</gene>